<dbReference type="PROSITE" id="PS50102">
    <property type="entry name" value="RRM"/>
    <property type="match status" value="1"/>
</dbReference>
<dbReference type="Proteomes" id="UP000837857">
    <property type="component" value="Chromosome 5"/>
</dbReference>
<dbReference type="Gene3D" id="3.30.70.330">
    <property type="match status" value="1"/>
</dbReference>
<dbReference type="CDD" id="cd12366">
    <property type="entry name" value="RRM1_RBM45"/>
    <property type="match status" value="1"/>
</dbReference>
<evidence type="ECO:0000313" key="5">
    <source>
        <dbReference type="EMBL" id="CAH2068153.1"/>
    </source>
</evidence>
<dbReference type="InterPro" id="IPR035979">
    <property type="entry name" value="RBD_domain_sf"/>
</dbReference>
<feature type="non-terminal residue" evidence="5">
    <location>
        <position position="1"/>
    </location>
</feature>
<evidence type="ECO:0000259" key="4">
    <source>
        <dbReference type="PROSITE" id="PS50102"/>
    </source>
</evidence>
<evidence type="ECO:0000256" key="1">
    <source>
        <dbReference type="ARBA" id="ARBA00022884"/>
    </source>
</evidence>
<reference evidence="5" key="1">
    <citation type="submission" date="2022-03" db="EMBL/GenBank/DDBJ databases">
        <authorList>
            <person name="Martin H S."/>
        </authorList>
    </citation>
    <scope>NUCLEOTIDE SEQUENCE</scope>
</reference>
<dbReference type="EMBL" id="OW152817">
    <property type="protein sequence ID" value="CAH2068153.1"/>
    <property type="molecule type" value="Genomic_DNA"/>
</dbReference>
<dbReference type="PANTHER" id="PTHR48027">
    <property type="entry name" value="HETEROGENEOUS NUCLEAR RIBONUCLEOPROTEIN 87F-RELATED"/>
    <property type="match status" value="1"/>
</dbReference>
<sequence>MRNDNRKEDKPPYSRVFVVCGKQTREEDLRPYFEKFGTIEDIHIPRDRNSGESKGVAYIKYTKTSYAAAAIQGLHYKTLENDNKPLKVMEADEKPNKHDDEHNNIRNDNVDSDIDRKRMRLIDSKTD</sequence>
<gene>
    <name evidence="5" type="ORF">IPOD504_LOCUS14081</name>
</gene>
<dbReference type="Pfam" id="PF00076">
    <property type="entry name" value="RRM_1"/>
    <property type="match status" value="1"/>
</dbReference>
<evidence type="ECO:0000313" key="6">
    <source>
        <dbReference type="Proteomes" id="UP000837857"/>
    </source>
</evidence>
<organism evidence="5 6">
    <name type="scientific">Iphiclides podalirius</name>
    <name type="common">scarce swallowtail</name>
    <dbReference type="NCBI Taxonomy" id="110791"/>
    <lineage>
        <taxon>Eukaryota</taxon>
        <taxon>Metazoa</taxon>
        <taxon>Ecdysozoa</taxon>
        <taxon>Arthropoda</taxon>
        <taxon>Hexapoda</taxon>
        <taxon>Insecta</taxon>
        <taxon>Pterygota</taxon>
        <taxon>Neoptera</taxon>
        <taxon>Endopterygota</taxon>
        <taxon>Lepidoptera</taxon>
        <taxon>Glossata</taxon>
        <taxon>Ditrysia</taxon>
        <taxon>Papilionoidea</taxon>
        <taxon>Papilionidae</taxon>
        <taxon>Papilioninae</taxon>
        <taxon>Iphiclides</taxon>
    </lineage>
</organism>
<accession>A0ABN8IVW9</accession>
<evidence type="ECO:0000256" key="2">
    <source>
        <dbReference type="PROSITE-ProRule" id="PRU00176"/>
    </source>
</evidence>
<dbReference type="InterPro" id="IPR034203">
    <property type="entry name" value="RBM45_RRM1"/>
</dbReference>
<feature type="domain" description="RRM" evidence="4">
    <location>
        <begin position="14"/>
        <end position="93"/>
    </location>
</feature>
<proteinExistence type="predicted"/>
<name>A0ABN8IVW9_9NEOP</name>
<keyword evidence="6" id="KW-1185">Reference proteome</keyword>
<dbReference type="SUPFAM" id="SSF54928">
    <property type="entry name" value="RNA-binding domain, RBD"/>
    <property type="match status" value="1"/>
</dbReference>
<dbReference type="InterPro" id="IPR000504">
    <property type="entry name" value="RRM_dom"/>
</dbReference>
<keyword evidence="1 2" id="KW-0694">RNA-binding</keyword>
<dbReference type="InterPro" id="IPR012677">
    <property type="entry name" value="Nucleotide-bd_a/b_plait_sf"/>
</dbReference>
<dbReference type="InterPro" id="IPR052462">
    <property type="entry name" value="SLIRP/GR-RBP-like"/>
</dbReference>
<dbReference type="SMART" id="SM00360">
    <property type="entry name" value="RRM"/>
    <property type="match status" value="1"/>
</dbReference>
<protein>
    <recommendedName>
        <fullName evidence="4">RRM domain-containing protein</fullName>
    </recommendedName>
</protein>
<feature type="region of interest" description="Disordered" evidence="3">
    <location>
        <begin position="89"/>
        <end position="127"/>
    </location>
</feature>
<evidence type="ECO:0000256" key="3">
    <source>
        <dbReference type="SAM" id="MobiDB-lite"/>
    </source>
</evidence>